<dbReference type="GO" id="GO:0003723">
    <property type="term" value="F:RNA binding"/>
    <property type="evidence" value="ECO:0007669"/>
    <property type="project" value="UniProtKB-UniRule"/>
</dbReference>
<evidence type="ECO:0000256" key="1">
    <source>
        <dbReference type="ARBA" id="ARBA00022737"/>
    </source>
</evidence>
<feature type="compositionally biased region" description="Polar residues" evidence="5">
    <location>
        <begin position="103"/>
        <end position="112"/>
    </location>
</feature>
<name>A0A1Y3BLG6_EURMA</name>
<dbReference type="EMBL" id="MUJZ01016346">
    <property type="protein sequence ID" value="OTF80844.1"/>
    <property type="molecule type" value="Genomic_DNA"/>
</dbReference>
<dbReference type="PANTHER" id="PTHR23206">
    <property type="entry name" value="MASK PROTEIN"/>
    <property type="match status" value="1"/>
</dbReference>
<dbReference type="InterPro" id="IPR051631">
    <property type="entry name" value="Ankyrin-KH/SAM_domain"/>
</dbReference>
<dbReference type="PANTHER" id="PTHR23206:SF8">
    <property type="entry name" value="ANKYRIN REPEAT AND KH DOMAIN-CONTAINING 1"/>
    <property type="match status" value="1"/>
</dbReference>
<dbReference type="Pfam" id="PF00013">
    <property type="entry name" value="KH_1"/>
    <property type="match status" value="1"/>
</dbReference>
<keyword evidence="1" id="KW-0677">Repeat</keyword>
<dbReference type="AlphaFoldDB" id="A0A1Y3BLG6"/>
<keyword evidence="2" id="KW-0040">ANK repeat</keyword>
<keyword evidence="4" id="KW-0694">RNA-binding</keyword>
<evidence type="ECO:0000259" key="6">
    <source>
        <dbReference type="SMART" id="SM00322"/>
    </source>
</evidence>
<sequence length="123" mass="13673">MKREDGWKEVVERRKSKKVLVPANAISRVIGRAGCNINTIREISGAHIEVEKQKGQGDRMVIIRGSTDVTRIATQLITVLSKEADKDLSEIIRELGLSKPTNDTTNIPTVSNAHHHHLTETIT</sequence>
<dbReference type="Proteomes" id="UP000194236">
    <property type="component" value="Unassembled WGS sequence"/>
</dbReference>
<feature type="non-terminal residue" evidence="7">
    <location>
        <position position="123"/>
    </location>
</feature>
<dbReference type="SMART" id="SM00322">
    <property type="entry name" value="KH"/>
    <property type="match status" value="1"/>
</dbReference>
<dbReference type="PROSITE" id="PS50084">
    <property type="entry name" value="KH_TYPE_1"/>
    <property type="match status" value="1"/>
</dbReference>
<dbReference type="OrthoDB" id="10071877at2759"/>
<dbReference type="SUPFAM" id="SSF54791">
    <property type="entry name" value="Eukaryotic type KH-domain (KH-domain type I)"/>
    <property type="match status" value="1"/>
</dbReference>
<feature type="domain" description="K Homology" evidence="6">
    <location>
        <begin position="13"/>
        <end position="82"/>
    </location>
</feature>
<dbReference type="CDD" id="cd22404">
    <property type="entry name" value="KH-I_MASK"/>
    <property type="match status" value="1"/>
</dbReference>
<evidence type="ECO:0000256" key="5">
    <source>
        <dbReference type="SAM" id="MobiDB-lite"/>
    </source>
</evidence>
<feature type="region of interest" description="Disordered" evidence="5">
    <location>
        <begin position="103"/>
        <end position="123"/>
    </location>
</feature>
<evidence type="ECO:0000256" key="3">
    <source>
        <dbReference type="ARBA" id="ARBA00023054"/>
    </source>
</evidence>
<dbReference type="InterPro" id="IPR004088">
    <property type="entry name" value="KH_dom_type_1"/>
</dbReference>
<keyword evidence="3" id="KW-0175">Coiled coil</keyword>
<dbReference type="InterPro" id="IPR036612">
    <property type="entry name" value="KH_dom_type_1_sf"/>
</dbReference>
<accession>A0A1Y3BLG6</accession>
<comment type="caution">
    <text evidence="7">The sequence shown here is derived from an EMBL/GenBank/DDBJ whole genome shotgun (WGS) entry which is preliminary data.</text>
</comment>
<organism evidence="7 8">
    <name type="scientific">Euroglyphus maynei</name>
    <name type="common">Mayne's house dust mite</name>
    <dbReference type="NCBI Taxonomy" id="6958"/>
    <lineage>
        <taxon>Eukaryota</taxon>
        <taxon>Metazoa</taxon>
        <taxon>Ecdysozoa</taxon>
        <taxon>Arthropoda</taxon>
        <taxon>Chelicerata</taxon>
        <taxon>Arachnida</taxon>
        <taxon>Acari</taxon>
        <taxon>Acariformes</taxon>
        <taxon>Sarcoptiformes</taxon>
        <taxon>Astigmata</taxon>
        <taxon>Psoroptidia</taxon>
        <taxon>Analgoidea</taxon>
        <taxon>Pyroglyphidae</taxon>
        <taxon>Pyroglyphinae</taxon>
        <taxon>Euroglyphus</taxon>
    </lineage>
</organism>
<proteinExistence type="predicted"/>
<evidence type="ECO:0000313" key="7">
    <source>
        <dbReference type="EMBL" id="OTF80844.1"/>
    </source>
</evidence>
<dbReference type="GO" id="GO:0010468">
    <property type="term" value="P:regulation of gene expression"/>
    <property type="evidence" value="ECO:0007669"/>
    <property type="project" value="UniProtKB-ARBA"/>
</dbReference>
<dbReference type="InterPro" id="IPR047373">
    <property type="entry name" value="KH-I_MASK"/>
</dbReference>
<evidence type="ECO:0000256" key="2">
    <source>
        <dbReference type="ARBA" id="ARBA00023043"/>
    </source>
</evidence>
<dbReference type="GO" id="GO:0005737">
    <property type="term" value="C:cytoplasm"/>
    <property type="evidence" value="ECO:0007669"/>
    <property type="project" value="TreeGrafter"/>
</dbReference>
<reference evidence="7 8" key="1">
    <citation type="submission" date="2017-03" db="EMBL/GenBank/DDBJ databases">
        <title>Genome Survey of Euroglyphus maynei.</title>
        <authorList>
            <person name="Arlian L.G."/>
            <person name="Morgan M.S."/>
            <person name="Rider S.D."/>
        </authorList>
    </citation>
    <scope>NUCLEOTIDE SEQUENCE [LARGE SCALE GENOMIC DNA]</scope>
    <source>
        <strain evidence="7">Arlian Lab</strain>
        <tissue evidence="7">Whole body</tissue>
    </source>
</reference>
<keyword evidence="8" id="KW-1185">Reference proteome</keyword>
<gene>
    <name evidence="7" type="ORF">BLA29_009254</name>
</gene>
<evidence type="ECO:0000313" key="8">
    <source>
        <dbReference type="Proteomes" id="UP000194236"/>
    </source>
</evidence>
<dbReference type="InterPro" id="IPR004087">
    <property type="entry name" value="KH_dom"/>
</dbReference>
<evidence type="ECO:0000256" key="4">
    <source>
        <dbReference type="PROSITE-ProRule" id="PRU00117"/>
    </source>
</evidence>
<protein>
    <recommendedName>
        <fullName evidence="6">K Homology domain-containing protein</fullName>
    </recommendedName>
</protein>
<dbReference type="GO" id="GO:0045087">
    <property type="term" value="P:innate immune response"/>
    <property type="evidence" value="ECO:0007669"/>
    <property type="project" value="TreeGrafter"/>
</dbReference>
<dbReference type="Gene3D" id="3.30.1370.10">
    <property type="entry name" value="K Homology domain, type 1"/>
    <property type="match status" value="1"/>
</dbReference>